<dbReference type="Proteomes" id="UP000663499">
    <property type="component" value="Chromosome"/>
</dbReference>
<dbReference type="Gene3D" id="3.40.630.190">
    <property type="entry name" value="LCP protein"/>
    <property type="match status" value="1"/>
</dbReference>
<comment type="similarity">
    <text evidence="1">Belongs to the LytR/CpsA/Psr (LCP) family.</text>
</comment>
<dbReference type="PANTHER" id="PTHR33392">
    <property type="entry name" value="POLYISOPRENYL-TEICHOIC ACID--PEPTIDOGLYCAN TEICHOIC ACID TRANSFERASE TAGU"/>
    <property type="match status" value="1"/>
</dbReference>
<keyword evidence="2" id="KW-0472">Membrane</keyword>
<protein>
    <submittedName>
        <fullName evidence="4">LCP family protein</fullName>
    </submittedName>
</protein>
<evidence type="ECO:0000256" key="2">
    <source>
        <dbReference type="SAM" id="Phobius"/>
    </source>
</evidence>
<organism evidence="4 5">
    <name type="scientific">Alkalibacter rhizosphaerae</name>
    <dbReference type="NCBI Taxonomy" id="2815577"/>
    <lineage>
        <taxon>Bacteria</taxon>
        <taxon>Bacillati</taxon>
        <taxon>Bacillota</taxon>
        <taxon>Clostridia</taxon>
        <taxon>Eubacteriales</taxon>
        <taxon>Eubacteriaceae</taxon>
        <taxon>Alkalibacter</taxon>
    </lineage>
</organism>
<dbReference type="InterPro" id="IPR004474">
    <property type="entry name" value="LytR_CpsA_psr"/>
</dbReference>
<sequence>MKKVREWSKRKKIIVGTVLSMLILAIGYGTYQYIQLQNTKKVFEAQQKERMEELQRQQEEQDQAKEGVATIFHEDRINFLLMGFDKDESRIDKWRLFRPDALVMVSLDLKTDGVDMISFPRDALVWIAHRPGKDKINAAFYYGHDLGGGKTAEEKEAMGYQYVVDTVSEFLGNIYIDNYVAMDMDGFERLIDDMGGVDMYVERDGYDHAHGGVLYAKEGQQVLDGYQFLAYIRDRGTDVTQDEDRAQRTQKAFQVLYKQLKDQNMLSMLPKLLDNYRENVDTNMTLREMSALALYAQKMDMDSMGKHVIKGDYEYREEQIYFIPDEQARIDLVKKVFGYDFTPQR</sequence>
<feature type="transmembrane region" description="Helical" evidence="2">
    <location>
        <begin position="12"/>
        <end position="31"/>
    </location>
</feature>
<keyword evidence="2" id="KW-1133">Transmembrane helix</keyword>
<dbReference type="RefSeq" id="WP_207300639.1">
    <property type="nucleotide sequence ID" value="NZ_CP071444.1"/>
</dbReference>
<dbReference type="EMBL" id="CP071444">
    <property type="protein sequence ID" value="QSX09302.1"/>
    <property type="molecule type" value="Genomic_DNA"/>
</dbReference>
<evidence type="ECO:0000313" key="5">
    <source>
        <dbReference type="Proteomes" id="UP000663499"/>
    </source>
</evidence>
<keyword evidence="5" id="KW-1185">Reference proteome</keyword>
<keyword evidence="2" id="KW-0812">Transmembrane</keyword>
<evidence type="ECO:0000259" key="3">
    <source>
        <dbReference type="Pfam" id="PF03816"/>
    </source>
</evidence>
<accession>A0A974XG93</accession>
<gene>
    <name evidence="4" type="ORF">J0B03_04360</name>
</gene>
<dbReference type="NCBIfam" id="TIGR00350">
    <property type="entry name" value="lytR_cpsA_psr"/>
    <property type="match status" value="1"/>
</dbReference>
<dbReference type="Pfam" id="PF03816">
    <property type="entry name" value="LytR_cpsA_psr"/>
    <property type="match status" value="1"/>
</dbReference>
<dbReference type="InterPro" id="IPR050922">
    <property type="entry name" value="LytR/CpsA/Psr_CW_biosynth"/>
</dbReference>
<proteinExistence type="inferred from homology"/>
<reference evidence="4" key="1">
    <citation type="submission" date="2021-03" db="EMBL/GenBank/DDBJ databases">
        <title>Alkalibacter marinus sp. nov., isolated from tidal flat sediment.</title>
        <authorList>
            <person name="Namirimu T."/>
            <person name="Yang J.-A."/>
            <person name="Yang S.-H."/>
            <person name="Kim Y.-J."/>
            <person name="Kwon K.K."/>
        </authorList>
    </citation>
    <scope>NUCLEOTIDE SEQUENCE</scope>
    <source>
        <strain evidence="4">ES005</strain>
    </source>
</reference>
<evidence type="ECO:0000256" key="1">
    <source>
        <dbReference type="ARBA" id="ARBA00006068"/>
    </source>
</evidence>
<feature type="domain" description="Cell envelope-related transcriptional attenuator" evidence="3">
    <location>
        <begin position="98"/>
        <end position="261"/>
    </location>
</feature>
<dbReference type="AlphaFoldDB" id="A0A974XG93"/>
<evidence type="ECO:0000313" key="4">
    <source>
        <dbReference type="EMBL" id="QSX09302.1"/>
    </source>
</evidence>
<dbReference type="PANTHER" id="PTHR33392:SF6">
    <property type="entry name" value="POLYISOPRENYL-TEICHOIC ACID--PEPTIDOGLYCAN TEICHOIC ACID TRANSFERASE TAGU"/>
    <property type="match status" value="1"/>
</dbReference>
<name>A0A974XG93_9FIRM</name>
<dbReference type="KEGG" id="alka:J0B03_04360"/>